<keyword evidence="3" id="KW-1185">Reference proteome</keyword>
<feature type="region of interest" description="Disordered" evidence="1">
    <location>
        <begin position="1"/>
        <end position="81"/>
    </location>
</feature>
<gene>
    <name evidence="2" type="ORF">M0R45_038368</name>
</gene>
<dbReference type="Proteomes" id="UP001457282">
    <property type="component" value="Unassembled WGS sequence"/>
</dbReference>
<dbReference type="InterPro" id="IPR053234">
    <property type="entry name" value="RPM1_Interactor"/>
</dbReference>
<evidence type="ECO:0000313" key="2">
    <source>
        <dbReference type="EMBL" id="KAK9914598.1"/>
    </source>
</evidence>
<sequence>MPPKRKTLAQNNQAPQRSSARLRNKMSSNATATATNEKVPIDLSTPTPPPENKKKKRVVINKKPTSSGPEEQEKEDDTPIRHHLIVTKEEDVKRFEEVDDCFILGFDPIEPLNLQNLSVADKAAESPDFAIVAEKGKVACRDYPHSRHLCIKFPFETTPHEKYCELCYCYVCDTAAPCLSWSLSSANACLSHCNASENTANWKQERLLRKQLSAMFKE</sequence>
<name>A0AAW1W525_RUBAR</name>
<evidence type="ECO:0000256" key="1">
    <source>
        <dbReference type="SAM" id="MobiDB-lite"/>
    </source>
</evidence>
<reference evidence="2 3" key="1">
    <citation type="journal article" date="2023" name="G3 (Bethesda)">
        <title>A chromosome-length genome assembly and annotation of blackberry (Rubus argutus, cv. 'Hillquist').</title>
        <authorList>
            <person name="Bruna T."/>
            <person name="Aryal R."/>
            <person name="Dudchenko O."/>
            <person name="Sargent D.J."/>
            <person name="Mead D."/>
            <person name="Buti M."/>
            <person name="Cavallini A."/>
            <person name="Hytonen T."/>
            <person name="Andres J."/>
            <person name="Pham M."/>
            <person name="Weisz D."/>
            <person name="Mascagni F."/>
            <person name="Usai G."/>
            <person name="Natali L."/>
            <person name="Bassil N."/>
            <person name="Fernandez G.E."/>
            <person name="Lomsadze A."/>
            <person name="Armour M."/>
            <person name="Olukolu B."/>
            <person name="Poorten T."/>
            <person name="Britton C."/>
            <person name="Davik J."/>
            <person name="Ashrafi H."/>
            <person name="Aiden E.L."/>
            <person name="Borodovsky M."/>
            <person name="Worthington M."/>
        </authorList>
    </citation>
    <scope>NUCLEOTIDE SEQUENCE [LARGE SCALE GENOMIC DNA]</scope>
    <source>
        <strain evidence="2">PI 553951</strain>
    </source>
</reference>
<accession>A0AAW1W525</accession>
<organism evidence="2 3">
    <name type="scientific">Rubus argutus</name>
    <name type="common">Southern blackberry</name>
    <dbReference type="NCBI Taxonomy" id="59490"/>
    <lineage>
        <taxon>Eukaryota</taxon>
        <taxon>Viridiplantae</taxon>
        <taxon>Streptophyta</taxon>
        <taxon>Embryophyta</taxon>
        <taxon>Tracheophyta</taxon>
        <taxon>Spermatophyta</taxon>
        <taxon>Magnoliopsida</taxon>
        <taxon>eudicotyledons</taxon>
        <taxon>Gunneridae</taxon>
        <taxon>Pentapetalae</taxon>
        <taxon>rosids</taxon>
        <taxon>fabids</taxon>
        <taxon>Rosales</taxon>
        <taxon>Rosaceae</taxon>
        <taxon>Rosoideae</taxon>
        <taxon>Rosoideae incertae sedis</taxon>
        <taxon>Rubus</taxon>
    </lineage>
</organism>
<comment type="caution">
    <text evidence="2">The sequence shown here is derived from an EMBL/GenBank/DDBJ whole genome shotgun (WGS) entry which is preliminary data.</text>
</comment>
<dbReference type="EMBL" id="JBEDUW010000007">
    <property type="protein sequence ID" value="KAK9914598.1"/>
    <property type="molecule type" value="Genomic_DNA"/>
</dbReference>
<evidence type="ECO:0000313" key="3">
    <source>
        <dbReference type="Proteomes" id="UP001457282"/>
    </source>
</evidence>
<proteinExistence type="predicted"/>
<protein>
    <submittedName>
        <fullName evidence="2">Uncharacterized protein</fullName>
    </submittedName>
</protein>
<dbReference type="AlphaFoldDB" id="A0AAW1W525"/>
<feature type="compositionally biased region" description="Polar residues" evidence="1">
    <location>
        <begin position="8"/>
        <end position="36"/>
    </location>
</feature>
<dbReference type="PANTHER" id="PTHR33443">
    <property type="entry name" value="ZGC:112980"/>
    <property type="match status" value="1"/>
</dbReference>
<dbReference type="PANTHER" id="PTHR33443:SF30">
    <property type="entry name" value="SARCOSINE DEHYDROGENASE-2C PROTEIN"/>
    <property type="match status" value="1"/>
</dbReference>